<feature type="signal peptide" evidence="4">
    <location>
        <begin position="1"/>
        <end position="34"/>
    </location>
</feature>
<dbReference type="SMART" id="SM00637">
    <property type="entry name" value="CBD_II"/>
    <property type="match status" value="1"/>
</dbReference>
<feature type="chain" id="PRO_5046631627" evidence="4">
    <location>
        <begin position="35"/>
        <end position="415"/>
    </location>
</feature>
<feature type="domain" description="CBM2" evidence="5">
    <location>
        <begin position="31"/>
        <end position="140"/>
    </location>
</feature>
<keyword evidence="2" id="KW-0378">Hydrolase</keyword>
<evidence type="ECO:0000256" key="2">
    <source>
        <dbReference type="ARBA" id="ARBA00022801"/>
    </source>
</evidence>
<feature type="region of interest" description="Disordered" evidence="3">
    <location>
        <begin position="140"/>
        <end position="175"/>
    </location>
</feature>
<dbReference type="SUPFAM" id="SSF49384">
    <property type="entry name" value="Carbohydrate-binding domain"/>
    <property type="match status" value="1"/>
</dbReference>
<protein>
    <submittedName>
        <fullName evidence="6">Cellulose binding domain-containing protein</fullName>
    </submittedName>
</protein>
<comment type="similarity">
    <text evidence="1">Belongs to the 'GDSL' lipolytic enzyme family.</text>
</comment>
<dbReference type="Pfam" id="PF00553">
    <property type="entry name" value="CBM_2"/>
    <property type="match status" value="1"/>
</dbReference>
<dbReference type="PANTHER" id="PTHR43695">
    <property type="entry name" value="PUTATIVE (AFU_ORTHOLOGUE AFUA_2G17250)-RELATED"/>
    <property type="match status" value="1"/>
</dbReference>
<gene>
    <name evidence="6" type="ORF">AAH991_36520</name>
</gene>
<keyword evidence="7" id="KW-1185">Reference proteome</keyword>
<name>A0ABV0AZH6_9ACTN</name>
<dbReference type="RefSeq" id="WP_346230514.1">
    <property type="nucleotide sequence ID" value="NZ_JBDJAW010000056.1"/>
</dbReference>
<accession>A0ABV0AZH6</accession>
<dbReference type="SUPFAM" id="SSF52266">
    <property type="entry name" value="SGNH hydrolase"/>
    <property type="match status" value="1"/>
</dbReference>
<comment type="caution">
    <text evidence="6">The sequence shown here is derived from an EMBL/GenBank/DDBJ whole genome shotgun (WGS) entry which is preliminary data.</text>
</comment>
<feature type="compositionally biased region" description="Low complexity" evidence="3">
    <location>
        <begin position="142"/>
        <end position="151"/>
    </location>
</feature>
<evidence type="ECO:0000313" key="6">
    <source>
        <dbReference type="EMBL" id="MEN3540667.1"/>
    </source>
</evidence>
<sequence length="415" mass="42588">MSTFRRRAAALVTSAAAALTGALTWVAGASPAGAATGCAVTYRITSQWPGGFGADVTVTNLGDTINGWTLGWSFTAGQQISQSWNAAVTQTGTAVTAGGVDYNRTIASNASVSFGFNGSWNSTNPAPASFTLNGVTCTGGVSSTPSASPTRSPSPSPSFSPSPSPSASPTPSPTPALGRITVWLAGDSTVANSSGAPIVGWGRELGQYLTTDATVVNNAVGGRSVQTWLYESAVTDRMNSSGECALSSTAYASRWQSMLNASTGMKAGDYLFIQFGINDGSPTCPRHVGAARYRELLTTMVGAARQRGANPVLVTPVAALTCSGSTATPNRGFVTDTFAVGTATGAPVIDLHKLSYTLYNSLRFCPYNGDYTSGPVGAFFANDHTHFEAAGARQIAGLVAGAVRDQRLGLAAYLR</sequence>
<reference evidence="6 7" key="1">
    <citation type="submission" date="2024-05" db="EMBL/GenBank/DDBJ databases">
        <title>Microbispora sp.ZYX-F-249.</title>
        <authorList>
            <person name="Xie H."/>
        </authorList>
    </citation>
    <scope>NUCLEOTIDE SEQUENCE [LARGE SCALE GENOMIC DNA]</scope>
    <source>
        <strain evidence="6 7">ZYX-F-249</strain>
    </source>
</reference>
<keyword evidence="4" id="KW-0732">Signal</keyword>
<dbReference type="Proteomes" id="UP001447516">
    <property type="component" value="Unassembled WGS sequence"/>
</dbReference>
<dbReference type="InterPro" id="IPR036514">
    <property type="entry name" value="SGNH_hydro_sf"/>
</dbReference>
<dbReference type="InterPro" id="IPR037459">
    <property type="entry name" value="RhgT-like"/>
</dbReference>
<dbReference type="EMBL" id="JBDJAW010000056">
    <property type="protein sequence ID" value="MEN3540667.1"/>
    <property type="molecule type" value="Genomic_DNA"/>
</dbReference>
<evidence type="ECO:0000256" key="4">
    <source>
        <dbReference type="SAM" id="SignalP"/>
    </source>
</evidence>
<dbReference type="PANTHER" id="PTHR43695:SF1">
    <property type="entry name" value="RHAMNOGALACTURONAN ACETYLESTERASE"/>
    <property type="match status" value="1"/>
</dbReference>
<dbReference type="PROSITE" id="PS51173">
    <property type="entry name" value="CBM2"/>
    <property type="match status" value="1"/>
</dbReference>
<evidence type="ECO:0000313" key="7">
    <source>
        <dbReference type="Proteomes" id="UP001447516"/>
    </source>
</evidence>
<proteinExistence type="inferred from homology"/>
<dbReference type="InterPro" id="IPR001919">
    <property type="entry name" value="CBD2"/>
</dbReference>
<dbReference type="Gene3D" id="3.40.50.1110">
    <property type="entry name" value="SGNH hydrolase"/>
    <property type="match status" value="1"/>
</dbReference>
<organism evidence="6 7">
    <name type="scientific">Microbispora maris</name>
    <dbReference type="NCBI Taxonomy" id="3144104"/>
    <lineage>
        <taxon>Bacteria</taxon>
        <taxon>Bacillati</taxon>
        <taxon>Actinomycetota</taxon>
        <taxon>Actinomycetes</taxon>
        <taxon>Streptosporangiales</taxon>
        <taxon>Streptosporangiaceae</taxon>
        <taxon>Microbispora</taxon>
    </lineage>
</organism>
<dbReference type="InterPro" id="IPR001087">
    <property type="entry name" value="GDSL"/>
</dbReference>
<evidence type="ECO:0000256" key="3">
    <source>
        <dbReference type="SAM" id="MobiDB-lite"/>
    </source>
</evidence>
<dbReference type="InterPro" id="IPR008965">
    <property type="entry name" value="CBM2/CBM3_carb-bd_dom_sf"/>
</dbReference>
<dbReference type="Gene3D" id="2.60.40.290">
    <property type="match status" value="1"/>
</dbReference>
<dbReference type="InterPro" id="IPR012291">
    <property type="entry name" value="CBM2_carb-bd_dom_sf"/>
</dbReference>
<evidence type="ECO:0000256" key="1">
    <source>
        <dbReference type="ARBA" id="ARBA00008668"/>
    </source>
</evidence>
<dbReference type="Pfam" id="PF00657">
    <property type="entry name" value="Lipase_GDSL"/>
    <property type="match status" value="1"/>
</dbReference>
<evidence type="ECO:0000259" key="5">
    <source>
        <dbReference type="PROSITE" id="PS51173"/>
    </source>
</evidence>
<feature type="compositionally biased region" description="Pro residues" evidence="3">
    <location>
        <begin position="152"/>
        <end position="174"/>
    </location>
</feature>